<dbReference type="EMBL" id="CAKOGP040000001">
    <property type="protein sequence ID" value="CAJ1913516.1"/>
    <property type="molecule type" value="Genomic_DNA"/>
</dbReference>
<organism evidence="2 3">
    <name type="scientific">Cylindrotheca closterium</name>
    <dbReference type="NCBI Taxonomy" id="2856"/>
    <lineage>
        <taxon>Eukaryota</taxon>
        <taxon>Sar</taxon>
        <taxon>Stramenopiles</taxon>
        <taxon>Ochrophyta</taxon>
        <taxon>Bacillariophyta</taxon>
        <taxon>Bacillariophyceae</taxon>
        <taxon>Bacillariophycidae</taxon>
        <taxon>Bacillariales</taxon>
        <taxon>Bacillariaceae</taxon>
        <taxon>Cylindrotheca</taxon>
    </lineage>
</organism>
<sequence length="184" mass="20654">MQSPNDASSPTTDVTLEEVDGGQKREVTLRPEQEALMKKRHKVANHVEKDVEHNDGNSNERHRVCEFLVQNLNADGCHASSDYSVSLLVGRHGFHLWSIVFDGTKYRNGWRVCPPGIGAPRRLIDEQDVRPLKDLEIQVGHKGKFEGESATFSFVVTEIDGVPEQESMECPNKMSCARNILQSK</sequence>
<name>A0AAD2FC53_9STRA</name>
<dbReference type="AlphaFoldDB" id="A0AAD2FC53"/>
<comment type="caution">
    <text evidence="2">The sequence shown here is derived from an EMBL/GenBank/DDBJ whole genome shotgun (WGS) entry which is preliminary data.</text>
</comment>
<evidence type="ECO:0000313" key="3">
    <source>
        <dbReference type="Proteomes" id="UP001295423"/>
    </source>
</evidence>
<gene>
    <name evidence="2" type="ORF">CYCCA115_LOCUS659</name>
</gene>
<evidence type="ECO:0000256" key="1">
    <source>
        <dbReference type="SAM" id="MobiDB-lite"/>
    </source>
</evidence>
<keyword evidence="3" id="KW-1185">Reference proteome</keyword>
<dbReference type="Proteomes" id="UP001295423">
    <property type="component" value="Unassembled WGS sequence"/>
</dbReference>
<protein>
    <submittedName>
        <fullName evidence="2">Uncharacterized protein</fullName>
    </submittedName>
</protein>
<accession>A0AAD2FC53</accession>
<proteinExistence type="predicted"/>
<feature type="compositionally biased region" description="Polar residues" evidence="1">
    <location>
        <begin position="1"/>
        <end position="14"/>
    </location>
</feature>
<feature type="region of interest" description="Disordered" evidence="1">
    <location>
        <begin position="1"/>
        <end position="24"/>
    </location>
</feature>
<evidence type="ECO:0000313" key="2">
    <source>
        <dbReference type="EMBL" id="CAJ1913516.1"/>
    </source>
</evidence>
<reference evidence="2" key="1">
    <citation type="submission" date="2023-08" db="EMBL/GenBank/DDBJ databases">
        <authorList>
            <person name="Audoor S."/>
            <person name="Bilcke G."/>
        </authorList>
    </citation>
    <scope>NUCLEOTIDE SEQUENCE</scope>
</reference>